<organism evidence="1 2">
    <name type="scientific">Paracoccus broussonetiae</name>
    <dbReference type="NCBI Taxonomy" id="3075834"/>
    <lineage>
        <taxon>Bacteria</taxon>
        <taxon>Pseudomonadati</taxon>
        <taxon>Pseudomonadota</taxon>
        <taxon>Alphaproteobacteria</taxon>
        <taxon>Rhodobacterales</taxon>
        <taxon>Paracoccaceae</taxon>
        <taxon>Paracoccus</taxon>
    </lineage>
</organism>
<dbReference type="RefSeq" id="WP_311761776.1">
    <property type="nucleotide sequence ID" value="NZ_JAVRQI010000030.1"/>
</dbReference>
<reference evidence="2" key="1">
    <citation type="submission" date="2023-07" db="EMBL/GenBank/DDBJ databases">
        <title>Characterization of two Paracoccaceae strains isolated from Phycosphere and proposal of Xinfangfangia lacusdiani sp. nov.</title>
        <authorList>
            <person name="Deng Y."/>
            <person name="Zhang Y.Q."/>
        </authorList>
    </citation>
    <scope>NUCLEOTIDE SEQUENCE [LARGE SCALE GENOMIC DNA]</scope>
    <source>
        <strain evidence="2">CPCC 101403</strain>
    </source>
</reference>
<comment type="caution">
    <text evidence="1">The sequence shown here is derived from an EMBL/GenBank/DDBJ whole genome shotgun (WGS) entry which is preliminary data.</text>
</comment>
<evidence type="ECO:0000313" key="1">
    <source>
        <dbReference type="EMBL" id="MDT1064696.1"/>
    </source>
</evidence>
<gene>
    <name evidence="1" type="ORF">RM190_22765</name>
</gene>
<sequence length="52" mass="6057">MTSWEFAERRPVLSVEEAERILRAHDHDPAEARAELAERFTETAELLGWLGY</sequence>
<name>A0ABU3EKC2_9RHOB</name>
<dbReference type="Proteomes" id="UP001251085">
    <property type="component" value="Unassembled WGS sequence"/>
</dbReference>
<proteinExistence type="predicted"/>
<dbReference type="EMBL" id="JAVRQI010000030">
    <property type="protein sequence ID" value="MDT1064696.1"/>
    <property type="molecule type" value="Genomic_DNA"/>
</dbReference>
<evidence type="ECO:0000313" key="2">
    <source>
        <dbReference type="Proteomes" id="UP001251085"/>
    </source>
</evidence>
<keyword evidence="2" id="KW-1185">Reference proteome</keyword>
<protein>
    <submittedName>
        <fullName evidence="1">Uncharacterized protein</fullName>
    </submittedName>
</protein>
<accession>A0ABU3EKC2</accession>